<keyword evidence="4" id="KW-1185">Reference proteome</keyword>
<reference evidence="3 4" key="1">
    <citation type="submission" date="2015-01" db="EMBL/GenBank/DDBJ databases">
        <title>The Genome Sequence of Rhinocladiella mackenzie CBS 650.93.</title>
        <authorList>
            <consortium name="The Broad Institute Genomics Platform"/>
            <person name="Cuomo C."/>
            <person name="de Hoog S."/>
            <person name="Gorbushina A."/>
            <person name="Stielow B."/>
            <person name="Teixiera M."/>
            <person name="Abouelleil A."/>
            <person name="Chapman S.B."/>
            <person name="Priest M."/>
            <person name="Young S.K."/>
            <person name="Wortman J."/>
            <person name="Nusbaum C."/>
            <person name="Birren B."/>
        </authorList>
    </citation>
    <scope>NUCLEOTIDE SEQUENCE [LARGE SCALE GENOMIC DNA]</scope>
    <source>
        <strain evidence="3 4">CBS 650.93</strain>
    </source>
</reference>
<dbReference type="HOGENOM" id="CLU_005168_1_0_1"/>
<dbReference type="OrthoDB" id="3538597at2759"/>
<dbReference type="Proteomes" id="UP000053617">
    <property type="component" value="Unassembled WGS sequence"/>
</dbReference>
<proteinExistence type="predicted"/>
<dbReference type="RefSeq" id="XP_013273966.1">
    <property type="nucleotide sequence ID" value="XM_013418512.1"/>
</dbReference>
<gene>
    <name evidence="3" type="ORF">Z518_04806</name>
</gene>
<evidence type="ECO:0000313" key="4">
    <source>
        <dbReference type="Proteomes" id="UP000053617"/>
    </source>
</evidence>
<feature type="compositionally biased region" description="Acidic residues" evidence="1">
    <location>
        <begin position="874"/>
        <end position="883"/>
    </location>
</feature>
<evidence type="ECO:0000313" key="3">
    <source>
        <dbReference type="EMBL" id="KIX06830.1"/>
    </source>
</evidence>
<dbReference type="AlphaFoldDB" id="A0A0D2JCI8"/>
<dbReference type="GeneID" id="25292877"/>
<feature type="compositionally biased region" description="Low complexity" evidence="1">
    <location>
        <begin position="851"/>
        <end position="865"/>
    </location>
</feature>
<dbReference type="Pfam" id="PF20516">
    <property type="entry name" value="PDDEXK_12"/>
    <property type="match status" value="1"/>
</dbReference>
<dbReference type="EMBL" id="KN847477">
    <property type="protein sequence ID" value="KIX06830.1"/>
    <property type="molecule type" value="Genomic_DNA"/>
</dbReference>
<name>A0A0D2JCI8_9EURO</name>
<sequence length="914" mass="104501">MANTADEVQLRRLLRRYRVFYDLDDRQAPVHDAYFEDIQKLGEHNIDEYRSNITIESRQRPWRQDILSRAKAISAKARRCLEANKNEASWRLSIESEILARFSVEVVCSDEGLNPLFDDRADEEIEHPSEIEKILKIGKKPDRLIGLRVTRRLDRILNQTEGPQGDLIGDSIKTSPFKHGCQPLLFPFILLEAKSEKSPDAFSKINLQTGFAIRALLELQRNLAHATVENRQSGMKPLVWFLSYRGESWRLSGAYVEEREAEPNYHILQLWEGNIIYEHQALRLLLILDYIFDWARDVYRKEIISSLLSLAVNASPSLAEDTDVFSTFDQLNDIGEMPELDTDDITEQIEPFGVPQLLKFFDNQDIAFRDARYMHHKVCALHVTLANLDKFLYSVRTMKEAKLLARKLWRSIRGQWTWSVTAECLNIVEKLWTDKERELHAFQNPEQLFLVSFAVESYLAHGEQLRPGRGERAGQWDQIHRLSYIAIAHDALPALRERTKLSPRSLQVRIEDCPKVPTEWVVDLFERMRFAPVRQSLAAAIIRSRLGSESYKSSPDKQDGFATCPDARGRVKYFAPALTKSEGSSVLSSAELPWVIYNRLKIGMTEPSESFLRVSQHFGKHDTDRTCSRRANWARRTQSILRNYAAVLVAGVDGDDERVYSVRHCVFVLDLPPINENERGDTSSTAAVLPQVLRTFLRIRWNSVPKYNFRDVKWDRTEDLHISLQILEHVSTQYQLVHSLNPHGSPGGIPGWIKEKQAILSSSEKAKWPYAFLETIDGIKQVGESYSFGQILQYLIAAFQKVIRSEEAQSRLLEELNRLKHATEVLKMSAAGNSNEPPGKVDEADSNNDFATGSATSKSSSTGQSPICSHEVIVVDDTEDDIEGQTICSPESNIEEANEPVTKKRRLYDSDTEM</sequence>
<dbReference type="STRING" id="1442369.A0A0D2JCI8"/>
<feature type="region of interest" description="Disordered" evidence="1">
    <location>
        <begin position="829"/>
        <end position="914"/>
    </location>
</feature>
<organism evidence="3 4">
    <name type="scientific">Rhinocladiella mackenziei CBS 650.93</name>
    <dbReference type="NCBI Taxonomy" id="1442369"/>
    <lineage>
        <taxon>Eukaryota</taxon>
        <taxon>Fungi</taxon>
        <taxon>Dikarya</taxon>
        <taxon>Ascomycota</taxon>
        <taxon>Pezizomycotina</taxon>
        <taxon>Eurotiomycetes</taxon>
        <taxon>Chaetothyriomycetidae</taxon>
        <taxon>Chaetothyriales</taxon>
        <taxon>Herpotrichiellaceae</taxon>
        <taxon>Rhinocladiella</taxon>
    </lineage>
</organism>
<evidence type="ECO:0000259" key="2">
    <source>
        <dbReference type="Pfam" id="PF20516"/>
    </source>
</evidence>
<evidence type="ECO:0000256" key="1">
    <source>
        <dbReference type="SAM" id="MobiDB-lite"/>
    </source>
</evidence>
<dbReference type="InterPro" id="IPR046797">
    <property type="entry name" value="PDDEXK_12"/>
</dbReference>
<accession>A0A0D2JCI8</accession>
<feature type="domain" description="PD-(D/E)XK nuclease-like" evidence="2">
    <location>
        <begin position="56"/>
        <end position="300"/>
    </location>
</feature>
<protein>
    <submittedName>
        <fullName evidence="3">Rhinocladiella mackenziei CBS 650.93 unplaced genomic scaffold supercont1.3, whole genome shotgun sequence</fullName>
    </submittedName>
</protein>
<dbReference type="VEuPathDB" id="FungiDB:Z518_04806"/>